<name>A0A1F6E7K8_9BACT</name>
<dbReference type="EMBL" id="MFLP01000030">
    <property type="protein sequence ID" value="OGG69601.1"/>
    <property type="molecule type" value="Genomic_DNA"/>
</dbReference>
<evidence type="ECO:0000259" key="9">
    <source>
        <dbReference type="Pfam" id="PF03948"/>
    </source>
</evidence>
<dbReference type="PANTHER" id="PTHR21368">
    <property type="entry name" value="50S RIBOSOMAL PROTEIN L9"/>
    <property type="match status" value="1"/>
</dbReference>
<evidence type="ECO:0000256" key="4">
    <source>
        <dbReference type="ARBA" id="ARBA00022980"/>
    </source>
</evidence>
<dbReference type="GO" id="GO:0003735">
    <property type="term" value="F:structural constituent of ribosome"/>
    <property type="evidence" value="ECO:0007669"/>
    <property type="project" value="InterPro"/>
</dbReference>
<keyword evidence="4 7" id="KW-0689">Ribosomal protein</keyword>
<evidence type="ECO:0000256" key="5">
    <source>
        <dbReference type="ARBA" id="ARBA00023274"/>
    </source>
</evidence>
<dbReference type="GO" id="GO:0019843">
    <property type="term" value="F:rRNA binding"/>
    <property type="evidence" value="ECO:0007669"/>
    <property type="project" value="UniProtKB-UniRule"/>
</dbReference>
<dbReference type="InterPro" id="IPR000244">
    <property type="entry name" value="Ribosomal_bL9"/>
</dbReference>
<dbReference type="InterPro" id="IPR036935">
    <property type="entry name" value="Ribosomal_bL9_N_sf"/>
</dbReference>
<dbReference type="InterPro" id="IPR009027">
    <property type="entry name" value="Ribosomal_bL9/RNase_H1_N"/>
</dbReference>
<dbReference type="Gene3D" id="3.40.5.10">
    <property type="entry name" value="Ribosomal protein L9, N-terminal domain"/>
    <property type="match status" value="1"/>
</dbReference>
<evidence type="ECO:0000256" key="1">
    <source>
        <dbReference type="ARBA" id="ARBA00010605"/>
    </source>
</evidence>
<dbReference type="InterPro" id="IPR020594">
    <property type="entry name" value="Ribosomal_bL9_bac/chp"/>
</dbReference>
<reference evidence="10 11" key="1">
    <citation type="journal article" date="2016" name="Nat. Commun.">
        <title>Thousands of microbial genomes shed light on interconnected biogeochemical processes in an aquifer system.</title>
        <authorList>
            <person name="Anantharaman K."/>
            <person name="Brown C.T."/>
            <person name="Hug L.A."/>
            <person name="Sharon I."/>
            <person name="Castelle C.J."/>
            <person name="Probst A.J."/>
            <person name="Thomas B.C."/>
            <person name="Singh A."/>
            <person name="Wilkins M.J."/>
            <person name="Karaoz U."/>
            <person name="Brodie E.L."/>
            <person name="Williams K.H."/>
            <person name="Hubbard S.S."/>
            <person name="Banfield J.F."/>
        </authorList>
    </citation>
    <scope>NUCLEOTIDE SEQUENCE [LARGE SCALE GENOMIC DNA]</scope>
</reference>
<dbReference type="Pfam" id="PF03948">
    <property type="entry name" value="Ribosomal_L9_C"/>
    <property type="match status" value="1"/>
</dbReference>
<dbReference type="SUPFAM" id="SSF55658">
    <property type="entry name" value="L9 N-domain-like"/>
    <property type="match status" value="1"/>
</dbReference>
<comment type="function">
    <text evidence="7">Binds to the 23S rRNA.</text>
</comment>
<dbReference type="InterPro" id="IPR020070">
    <property type="entry name" value="Ribosomal_bL9_N"/>
</dbReference>
<dbReference type="Gene3D" id="3.10.430.100">
    <property type="entry name" value="Ribosomal protein L9, C-terminal domain"/>
    <property type="match status" value="1"/>
</dbReference>
<keyword evidence="5 7" id="KW-0687">Ribonucleoprotein</keyword>
<dbReference type="Pfam" id="PF01281">
    <property type="entry name" value="Ribosomal_L9_N"/>
    <property type="match status" value="1"/>
</dbReference>
<dbReference type="Proteomes" id="UP000176689">
    <property type="component" value="Unassembled WGS sequence"/>
</dbReference>
<dbReference type="HAMAP" id="MF_00503">
    <property type="entry name" value="Ribosomal_bL9"/>
    <property type="match status" value="1"/>
</dbReference>
<keyword evidence="3 7" id="KW-0694">RNA-binding</keyword>
<comment type="similarity">
    <text evidence="1 7">Belongs to the bacterial ribosomal protein bL9 family.</text>
</comment>
<dbReference type="InterPro" id="IPR020069">
    <property type="entry name" value="Ribosomal_bL9_C"/>
</dbReference>
<dbReference type="GO" id="GO:0005840">
    <property type="term" value="C:ribosome"/>
    <property type="evidence" value="ECO:0007669"/>
    <property type="project" value="UniProtKB-KW"/>
</dbReference>
<comment type="caution">
    <text evidence="10">The sequence shown here is derived from an EMBL/GenBank/DDBJ whole genome shotgun (WGS) entry which is preliminary data.</text>
</comment>
<evidence type="ECO:0000256" key="6">
    <source>
        <dbReference type="ARBA" id="ARBA00035292"/>
    </source>
</evidence>
<sequence length="147" mass="16162">MKVILIKDVGGVGQRGVVKEVADGYAINSLIPRGLAVQATPAKIAEHEKQRKQEEARATLRDEEWTRLIKTLSGAKITIMARANEKGHLYQSLSSEMIAEEIDKTYNVVLPKEAVSLEQPIKTVGITQVEIQLGTKKALITVELKTS</sequence>
<protein>
    <recommendedName>
        <fullName evidence="6 7">Large ribosomal subunit protein bL9</fullName>
    </recommendedName>
</protein>
<dbReference type="AlphaFoldDB" id="A0A1F6E7K8"/>
<organism evidence="10 11">
    <name type="scientific">Candidatus Kaiserbacteria bacterium RIFCSPHIGHO2_12_FULL_53_13</name>
    <dbReference type="NCBI Taxonomy" id="1798502"/>
    <lineage>
        <taxon>Bacteria</taxon>
        <taxon>Candidatus Kaiseribacteriota</taxon>
    </lineage>
</organism>
<dbReference type="GO" id="GO:0006412">
    <property type="term" value="P:translation"/>
    <property type="evidence" value="ECO:0007669"/>
    <property type="project" value="UniProtKB-UniRule"/>
</dbReference>
<feature type="domain" description="Ribosomal protein L9" evidence="8">
    <location>
        <begin position="1"/>
        <end position="46"/>
    </location>
</feature>
<accession>A0A1F6E7K8</accession>
<evidence type="ECO:0000256" key="3">
    <source>
        <dbReference type="ARBA" id="ARBA00022884"/>
    </source>
</evidence>
<evidence type="ECO:0000256" key="7">
    <source>
        <dbReference type="HAMAP-Rule" id="MF_00503"/>
    </source>
</evidence>
<dbReference type="InterPro" id="IPR036791">
    <property type="entry name" value="Ribosomal_bL9_C_sf"/>
</dbReference>
<dbReference type="SUPFAM" id="SSF55653">
    <property type="entry name" value="Ribosomal protein L9 C-domain"/>
    <property type="match status" value="1"/>
</dbReference>
<evidence type="ECO:0000256" key="2">
    <source>
        <dbReference type="ARBA" id="ARBA00022730"/>
    </source>
</evidence>
<evidence type="ECO:0000259" key="8">
    <source>
        <dbReference type="Pfam" id="PF01281"/>
    </source>
</evidence>
<keyword evidence="2 7" id="KW-0699">rRNA-binding</keyword>
<evidence type="ECO:0000313" key="10">
    <source>
        <dbReference type="EMBL" id="OGG69601.1"/>
    </source>
</evidence>
<feature type="domain" description="Large ribosomal subunit protein bL9 C-terminal" evidence="9">
    <location>
        <begin position="67"/>
        <end position="141"/>
    </location>
</feature>
<proteinExistence type="inferred from homology"/>
<dbReference type="NCBIfam" id="TIGR00158">
    <property type="entry name" value="L9"/>
    <property type="match status" value="1"/>
</dbReference>
<dbReference type="GO" id="GO:1990904">
    <property type="term" value="C:ribonucleoprotein complex"/>
    <property type="evidence" value="ECO:0007669"/>
    <property type="project" value="UniProtKB-KW"/>
</dbReference>
<evidence type="ECO:0000313" key="11">
    <source>
        <dbReference type="Proteomes" id="UP000176689"/>
    </source>
</evidence>
<gene>
    <name evidence="7" type="primary">rplI</name>
    <name evidence="10" type="ORF">A3F27_00345</name>
</gene>